<dbReference type="InterPro" id="IPR000160">
    <property type="entry name" value="GGDEF_dom"/>
</dbReference>
<dbReference type="PANTHER" id="PTHR45138">
    <property type="entry name" value="REGULATORY COMPONENTS OF SENSORY TRANSDUCTION SYSTEM"/>
    <property type="match status" value="1"/>
</dbReference>
<dbReference type="KEGG" id="dma:DMR_08280"/>
<dbReference type="GO" id="GO:1902201">
    <property type="term" value="P:negative regulation of bacterial-type flagellum-dependent cell motility"/>
    <property type="evidence" value="ECO:0007669"/>
    <property type="project" value="TreeGrafter"/>
</dbReference>
<dbReference type="STRING" id="573370.DMR_08280"/>
<dbReference type="SUPFAM" id="SSF55073">
    <property type="entry name" value="Nucleotide cyclase"/>
    <property type="match status" value="1"/>
</dbReference>
<comment type="catalytic activity">
    <reaction evidence="2">
        <text>2 GTP = 3',3'-c-di-GMP + 2 diphosphate</text>
        <dbReference type="Rhea" id="RHEA:24898"/>
        <dbReference type="ChEBI" id="CHEBI:33019"/>
        <dbReference type="ChEBI" id="CHEBI:37565"/>
        <dbReference type="ChEBI" id="CHEBI:58805"/>
        <dbReference type="EC" id="2.7.7.65"/>
    </reaction>
</comment>
<dbReference type="Gene3D" id="3.30.70.270">
    <property type="match status" value="1"/>
</dbReference>
<gene>
    <name evidence="4" type="ordered locus">DMR_08280</name>
</gene>
<name>C4XJW4_SOLM1</name>
<evidence type="ECO:0000256" key="1">
    <source>
        <dbReference type="ARBA" id="ARBA00012528"/>
    </source>
</evidence>
<protein>
    <recommendedName>
        <fullName evidence="1">diguanylate cyclase</fullName>
        <ecNumber evidence="1">2.7.7.65</ecNumber>
    </recommendedName>
</protein>
<dbReference type="GO" id="GO:0043709">
    <property type="term" value="P:cell adhesion involved in single-species biofilm formation"/>
    <property type="evidence" value="ECO:0007669"/>
    <property type="project" value="TreeGrafter"/>
</dbReference>
<dbReference type="Pfam" id="PF00990">
    <property type="entry name" value="GGDEF"/>
    <property type="match status" value="1"/>
</dbReference>
<dbReference type="HOGENOM" id="CLU_000445_11_5_7"/>
<dbReference type="NCBIfam" id="TIGR00254">
    <property type="entry name" value="GGDEF"/>
    <property type="match status" value="1"/>
</dbReference>
<keyword evidence="5" id="KW-1185">Reference proteome</keyword>
<dbReference type="Proteomes" id="UP000009071">
    <property type="component" value="Chromosome"/>
</dbReference>
<evidence type="ECO:0000259" key="3">
    <source>
        <dbReference type="PROSITE" id="PS50887"/>
    </source>
</evidence>
<reference evidence="4 5" key="1">
    <citation type="journal article" date="2009" name="Genome Res.">
        <title>Whole genome sequence of Desulfovibrio magneticus strain RS-1 revealed common gene clusters in magnetotactic bacteria.</title>
        <authorList>
            <person name="Nakazawa H."/>
            <person name="Arakaki A."/>
            <person name="Narita-Yamada S."/>
            <person name="Yashiro I."/>
            <person name="Jinno K."/>
            <person name="Aoki N."/>
            <person name="Tsuruyama A."/>
            <person name="Okamura Y."/>
            <person name="Tanikawa S."/>
            <person name="Fujita N."/>
            <person name="Takeyama H."/>
            <person name="Matsunaga T."/>
        </authorList>
    </citation>
    <scope>NUCLEOTIDE SEQUENCE [LARGE SCALE GENOMIC DNA]</scope>
    <source>
        <strain evidence="5">ATCC 700980 / DSM 13731 / RS-1</strain>
    </source>
</reference>
<organism evidence="4 5">
    <name type="scientific">Solidesulfovibrio magneticus (strain ATCC 700980 / DSM 13731 / RS-1)</name>
    <name type="common">Desulfovibrio magneticus</name>
    <dbReference type="NCBI Taxonomy" id="573370"/>
    <lineage>
        <taxon>Bacteria</taxon>
        <taxon>Pseudomonadati</taxon>
        <taxon>Thermodesulfobacteriota</taxon>
        <taxon>Desulfovibrionia</taxon>
        <taxon>Desulfovibrionales</taxon>
        <taxon>Desulfovibrionaceae</taxon>
        <taxon>Solidesulfovibrio</taxon>
    </lineage>
</organism>
<dbReference type="GO" id="GO:0052621">
    <property type="term" value="F:diguanylate cyclase activity"/>
    <property type="evidence" value="ECO:0007669"/>
    <property type="project" value="UniProtKB-EC"/>
</dbReference>
<dbReference type="InterPro" id="IPR050469">
    <property type="entry name" value="Diguanylate_Cyclase"/>
</dbReference>
<dbReference type="InterPro" id="IPR029787">
    <property type="entry name" value="Nucleotide_cyclase"/>
</dbReference>
<dbReference type="GO" id="GO:0005886">
    <property type="term" value="C:plasma membrane"/>
    <property type="evidence" value="ECO:0007669"/>
    <property type="project" value="TreeGrafter"/>
</dbReference>
<accession>C4XJW4</accession>
<dbReference type="SMART" id="SM00267">
    <property type="entry name" value="GGDEF"/>
    <property type="match status" value="1"/>
</dbReference>
<sequence>MSRNGCIAVGRLPVRNQRCAPVMSKDNNHGKPAAMPASCFEPVCNMLDRVGVPRDSKWRGLILYMRSIKNYDFLDNEQKEQFQALVMEILRTRDFSDAKFHEVVKANERILAAPWNRALTRTLAETAALVQEFQDTLFRHKGGVQKLENVTVSAVQSGGDVEQTLGAIRRGFQEMVAMIEEDAEKMVALTLTDALTAIPNRRAFDEHIGRNIAVADQGQRQLSLFMLDIDHFKRFNDEHGHRIGDQALVVVGSILKGFADEMKQLEDREIFPARYGGEEFAVTLLDVAKNEAEELADIIRRKIERYNFVIRDPDGQILAAGIKINVSIGVAELLTDCPAAARDVAHLVDAADKALYLAKASGRNQVRGYVKG</sequence>
<dbReference type="InterPro" id="IPR043128">
    <property type="entry name" value="Rev_trsase/Diguanyl_cyclase"/>
</dbReference>
<feature type="domain" description="GGDEF" evidence="3">
    <location>
        <begin position="220"/>
        <end position="371"/>
    </location>
</feature>
<evidence type="ECO:0000313" key="5">
    <source>
        <dbReference type="Proteomes" id="UP000009071"/>
    </source>
</evidence>
<proteinExistence type="predicted"/>
<dbReference type="AlphaFoldDB" id="C4XJW4"/>
<evidence type="ECO:0000256" key="2">
    <source>
        <dbReference type="ARBA" id="ARBA00034247"/>
    </source>
</evidence>
<dbReference type="eggNOG" id="COG3706">
    <property type="taxonomic scope" value="Bacteria"/>
</dbReference>
<dbReference type="EC" id="2.7.7.65" evidence="1"/>
<dbReference type="CDD" id="cd01949">
    <property type="entry name" value="GGDEF"/>
    <property type="match status" value="1"/>
</dbReference>
<dbReference type="FunFam" id="3.30.70.270:FF:000001">
    <property type="entry name" value="Diguanylate cyclase domain protein"/>
    <property type="match status" value="1"/>
</dbReference>
<dbReference type="PROSITE" id="PS50887">
    <property type="entry name" value="GGDEF"/>
    <property type="match status" value="1"/>
</dbReference>
<dbReference type="EMBL" id="AP010904">
    <property type="protein sequence ID" value="BAH74319.1"/>
    <property type="molecule type" value="Genomic_DNA"/>
</dbReference>
<evidence type="ECO:0000313" key="4">
    <source>
        <dbReference type="EMBL" id="BAH74319.1"/>
    </source>
</evidence>
<dbReference type="PANTHER" id="PTHR45138:SF9">
    <property type="entry name" value="DIGUANYLATE CYCLASE DGCM-RELATED"/>
    <property type="match status" value="1"/>
</dbReference>